<dbReference type="NCBIfam" id="TIGR01549">
    <property type="entry name" value="HAD-SF-IA-v1"/>
    <property type="match status" value="1"/>
</dbReference>
<dbReference type="SUPFAM" id="SSF56784">
    <property type="entry name" value="HAD-like"/>
    <property type="match status" value="1"/>
</dbReference>
<protein>
    <submittedName>
        <fullName evidence="1">Noncanonical pyrimidine nucleotidase, YjjG family</fullName>
    </submittedName>
</protein>
<dbReference type="Gene3D" id="3.40.50.1000">
    <property type="entry name" value="HAD superfamily/HAD-like"/>
    <property type="match status" value="1"/>
</dbReference>
<dbReference type="PANTHER" id="PTHR47478">
    <property type="match status" value="1"/>
</dbReference>
<comment type="caution">
    <text evidence="1">The sequence shown here is derived from an EMBL/GenBank/DDBJ whole genome shotgun (WGS) entry which is preliminary data.</text>
</comment>
<dbReference type="SFLD" id="SFLDG01129">
    <property type="entry name" value="C1.5:_HAD__Beta-PGM__Phosphata"/>
    <property type="match status" value="1"/>
</dbReference>
<dbReference type="EMBL" id="JAAMFI010000001">
    <property type="protein sequence ID" value="MBS9334700.1"/>
    <property type="molecule type" value="Genomic_DNA"/>
</dbReference>
<accession>A0ABS5QQD1</accession>
<keyword evidence="2" id="KW-1185">Reference proteome</keyword>
<dbReference type="InterPro" id="IPR023198">
    <property type="entry name" value="PGP-like_dom2"/>
</dbReference>
<gene>
    <name evidence="1" type="ORF">G6R27_01445</name>
</gene>
<dbReference type="InterPro" id="IPR011951">
    <property type="entry name" value="HAD-SF_hydro_IA_YjjG/PynA"/>
</dbReference>
<dbReference type="RefSeq" id="WP_213819309.1">
    <property type="nucleotide sequence ID" value="NZ_JAAMFI010000001.1"/>
</dbReference>
<dbReference type="Gene3D" id="1.10.150.240">
    <property type="entry name" value="Putative phosphatase, domain 2"/>
    <property type="match status" value="1"/>
</dbReference>
<evidence type="ECO:0000313" key="2">
    <source>
        <dbReference type="Proteomes" id="UP001519418"/>
    </source>
</evidence>
<dbReference type="Proteomes" id="UP001519418">
    <property type="component" value="Unassembled WGS sequence"/>
</dbReference>
<dbReference type="NCBIfam" id="TIGR02254">
    <property type="entry name" value="YjjG_YfnB"/>
    <property type="match status" value="1"/>
</dbReference>
<evidence type="ECO:0000313" key="1">
    <source>
        <dbReference type="EMBL" id="MBS9334700.1"/>
    </source>
</evidence>
<dbReference type="InterPro" id="IPR052550">
    <property type="entry name" value="Pyrimidine_5'-ntase_YjjG"/>
</dbReference>
<organism evidence="1 2">
    <name type="scientific">Fructobacillus papyriferae</name>
    <dbReference type="NCBI Taxonomy" id="2713171"/>
    <lineage>
        <taxon>Bacteria</taxon>
        <taxon>Bacillati</taxon>
        <taxon>Bacillota</taxon>
        <taxon>Bacilli</taxon>
        <taxon>Lactobacillales</taxon>
        <taxon>Lactobacillaceae</taxon>
        <taxon>Fructobacillus</taxon>
    </lineage>
</organism>
<dbReference type="InterPro" id="IPR006439">
    <property type="entry name" value="HAD-SF_hydro_IA"/>
</dbReference>
<dbReference type="PANTHER" id="PTHR47478:SF1">
    <property type="entry name" value="PYRIMIDINE 5'-NUCLEOTIDASE YJJG"/>
    <property type="match status" value="1"/>
</dbReference>
<dbReference type="SFLD" id="SFLDS00003">
    <property type="entry name" value="Haloacid_Dehalogenase"/>
    <property type="match status" value="1"/>
</dbReference>
<name>A0ABS5QQD1_9LACO</name>
<dbReference type="InterPro" id="IPR023214">
    <property type="entry name" value="HAD_sf"/>
</dbReference>
<dbReference type="PRINTS" id="PR00413">
    <property type="entry name" value="HADHALOGNASE"/>
</dbReference>
<reference evidence="1 2" key="1">
    <citation type="submission" date="2020-02" db="EMBL/GenBank/DDBJ databases">
        <title>Fructobacillus sp. isolated from paper mulberry of Taiwan.</title>
        <authorList>
            <person name="Lin S.-T."/>
        </authorList>
    </citation>
    <scope>NUCLEOTIDE SEQUENCE [LARGE SCALE GENOMIC DNA]</scope>
    <source>
        <strain evidence="1 2">M1-10</strain>
    </source>
</reference>
<sequence>MAINTLIFDLDDTLLDFRGGESQDIKMLLGKHLGLKGKKQDQALAVYQKINKGLWSAYEQGAINQQDIFRRRFQETLAALQQTGQADPQEIEREYAFLRDHNYRILKGAKELLQSLAGHYTLFAGTNGQEETQIRRLRETGLFEYFDAVFTSQGLNVAKPDPDFFDQIFAAHPAMKREETLMIGDGLQSDIRGGQNARIQTVWVNLRDQVLPDDLKPTKIVFSLKELQEYLA</sequence>
<proteinExistence type="predicted"/>
<dbReference type="Pfam" id="PF00702">
    <property type="entry name" value="Hydrolase"/>
    <property type="match status" value="1"/>
</dbReference>
<dbReference type="InterPro" id="IPR036412">
    <property type="entry name" value="HAD-like_sf"/>
</dbReference>